<organism evidence="2 3">
    <name type="scientific">Sungkyunkwania multivorans</name>
    <dbReference type="NCBI Taxonomy" id="1173618"/>
    <lineage>
        <taxon>Bacteria</taxon>
        <taxon>Pseudomonadati</taxon>
        <taxon>Bacteroidota</taxon>
        <taxon>Flavobacteriia</taxon>
        <taxon>Flavobacteriales</taxon>
        <taxon>Flavobacteriaceae</taxon>
        <taxon>Sungkyunkwania</taxon>
    </lineage>
</organism>
<keyword evidence="3" id="KW-1185">Reference proteome</keyword>
<name>A0ABW3D1D8_9FLAO</name>
<dbReference type="NCBIfam" id="TIGR02293">
    <property type="entry name" value="TAS_TIGR02293"/>
    <property type="match status" value="1"/>
</dbReference>
<dbReference type="InterPro" id="IPR024467">
    <property type="entry name" value="Xre/MbcA/ParS-like_toxin-bd"/>
</dbReference>
<comment type="caution">
    <text evidence="2">The sequence shown here is derived from an EMBL/GenBank/DDBJ whole genome shotgun (WGS) entry which is preliminary data.</text>
</comment>
<dbReference type="InterPro" id="IPR011979">
    <property type="entry name" value="Antitox_Xre"/>
</dbReference>
<evidence type="ECO:0000259" key="1">
    <source>
        <dbReference type="Pfam" id="PF09722"/>
    </source>
</evidence>
<accession>A0ABW3D1D8</accession>
<proteinExistence type="predicted"/>
<evidence type="ECO:0000313" key="2">
    <source>
        <dbReference type="EMBL" id="MFD0863856.1"/>
    </source>
</evidence>
<feature type="domain" description="Antitoxin Xre/MbcA/ParS-like toxin-binding" evidence="1">
    <location>
        <begin position="85"/>
        <end position="134"/>
    </location>
</feature>
<protein>
    <submittedName>
        <fullName evidence="2">Antitoxin Xre/MbcA/ParS toxin-binding domain-containing protein</fullName>
    </submittedName>
</protein>
<evidence type="ECO:0000313" key="3">
    <source>
        <dbReference type="Proteomes" id="UP001596978"/>
    </source>
</evidence>
<dbReference type="Proteomes" id="UP001596978">
    <property type="component" value="Unassembled WGS sequence"/>
</dbReference>
<sequence length="137" mass="15339">MEAFTLSDFVETKNQSPQTKLRIIHASRSGVSRSDLKKFSLRVALPLTKISEVVPASYSTLSKKSNYDKEVSERLFEIAEVYAKGFEVFGDEKKFNNWIHEANLALGGIPPFSLLDTSYGVQIVLNELGRIDHGIFA</sequence>
<gene>
    <name evidence="2" type="ORF">ACFQ1M_16695</name>
</gene>
<dbReference type="RefSeq" id="WP_386410375.1">
    <property type="nucleotide sequence ID" value="NZ_JBHTJH010000017.1"/>
</dbReference>
<reference evidence="3" key="1">
    <citation type="journal article" date="2019" name="Int. J. Syst. Evol. Microbiol.">
        <title>The Global Catalogue of Microorganisms (GCM) 10K type strain sequencing project: providing services to taxonomists for standard genome sequencing and annotation.</title>
        <authorList>
            <consortium name="The Broad Institute Genomics Platform"/>
            <consortium name="The Broad Institute Genome Sequencing Center for Infectious Disease"/>
            <person name="Wu L."/>
            <person name="Ma J."/>
        </authorList>
    </citation>
    <scope>NUCLEOTIDE SEQUENCE [LARGE SCALE GENOMIC DNA]</scope>
    <source>
        <strain evidence="3">CCUG 62952</strain>
    </source>
</reference>
<dbReference type="Pfam" id="PF09722">
    <property type="entry name" value="Xre_MbcA_ParS_C"/>
    <property type="match status" value="1"/>
</dbReference>
<dbReference type="EMBL" id="JBHTJH010000017">
    <property type="protein sequence ID" value="MFD0863856.1"/>
    <property type="molecule type" value="Genomic_DNA"/>
</dbReference>